<name>A0A9W9YW53_9CNID</name>
<accession>A0A9W9YW53</accession>
<reference evidence="4" key="1">
    <citation type="submission" date="2023-01" db="EMBL/GenBank/DDBJ databases">
        <title>Genome assembly of the deep-sea coral Lophelia pertusa.</title>
        <authorList>
            <person name="Herrera S."/>
            <person name="Cordes E."/>
        </authorList>
    </citation>
    <scope>NUCLEOTIDE SEQUENCE</scope>
    <source>
        <strain evidence="4">USNM1676648</strain>
        <tissue evidence="4">Polyp</tissue>
    </source>
</reference>
<dbReference type="GO" id="GO:0016020">
    <property type="term" value="C:membrane"/>
    <property type="evidence" value="ECO:0007669"/>
    <property type="project" value="InterPro"/>
</dbReference>
<keyword evidence="5" id="KW-1185">Reference proteome</keyword>
<evidence type="ECO:0000256" key="3">
    <source>
        <dbReference type="ARBA" id="ARBA00023136"/>
    </source>
</evidence>
<organism evidence="4 5">
    <name type="scientific">Desmophyllum pertusum</name>
    <dbReference type="NCBI Taxonomy" id="174260"/>
    <lineage>
        <taxon>Eukaryota</taxon>
        <taxon>Metazoa</taxon>
        <taxon>Cnidaria</taxon>
        <taxon>Anthozoa</taxon>
        <taxon>Hexacorallia</taxon>
        <taxon>Scleractinia</taxon>
        <taxon>Caryophylliina</taxon>
        <taxon>Caryophylliidae</taxon>
        <taxon>Desmophyllum</taxon>
    </lineage>
</organism>
<keyword evidence="3" id="KW-0472">Membrane</keyword>
<evidence type="ECO:0000313" key="5">
    <source>
        <dbReference type="Proteomes" id="UP001163046"/>
    </source>
</evidence>
<dbReference type="AlphaFoldDB" id="A0A9W9YW53"/>
<keyword evidence="1" id="KW-0812">Transmembrane</keyword>
<dbReference type="GO" id="GO:0005524">
    <property type="term" value="F:ATP binding"/>
    <property type="evidence" value="ECO:0007669"/>
    <property type="project" value="InterPro"/>
</dbReference>
<dbReference type="EMBL" id="MU826861">
    <property type="protein sequence ID" value="KAJ7370577.1"/>
    <property type="molecule type" value="Genomic_DNA"/>
</dbReference>
<evidence type="ECO:0000256" key="1">
    <source>
        <dbReference type="ARBA" id="ARBA00022692"/>
    </source>
</evidence>
<protein>
    <submittedName>
        <fullName evidence="4">Uncharacterized protein</fullName>
    </submittedName>
</protein>
<dbReference type="InterPro" id="IPR036640">
    <property type="entry name" value="ABC1_TM_sf"/>
</dbReference>
<dbReference type="Gene3D" id="1.20.1560.10">
    <property type="entry name" value="ABC transporter type 1, transmembrane domain"/>
    <property type="match status" value="1"/>
</dbReference>
<proteinExistence type="predicted"/>
<dbReference type="Proteomes" id="UP001163046">
    <property type="component" value="Unassembled WGS sequence"/>
</dbReference>
<keyword evidence="2" id="KW-1133">Transmembrane helix</keyword>
<evidence type="ECO:0000256" key="2">
    <source>
        <dbReference type="ARBA" id="ARBA00022989"/>
    </source>
</evidence>
<gene>
    <name evidence="4" type="ORF">OS493_031312</name>
</gene>
<sequence>MNEIISGIRAVKMYAWEWNFRDIVCDLRRAILPHGRSLKLSAVFSADLDSPLRPYAYQTTSAKTHQAIQERQFQVVTCSKICLSASD</sequence>
<dbReference type="OrthoDB" id="6500128at2759"/>
<evidence type="ECO:0000313" key="4">
    <source>
        <dbReference type="EMBL" id="KAJ7370577.1"/>
    </source>
</evidence>
<comment type="caution">
    <text evidence="4">The sequence shown here is derived from an EMBL/GenBank/DDBJ whole genome shotgun (WGS) entry which is preliminary data.</text>
</comment>